<dbReference type="CDD" id="cd00310">
    <property type="entry name" value="ATP-synt_Fo_a_6"/>
    <property type="match status" value="1"/>
</dbReference>
<feature type="transmembrane region" description="Helical" evidence="12">
    <location>
        <begin position="174"/>
        <end position="193"/>
    </location>
</feature>
<dbReference type="Gene3D" id="1.20.120.220">
    <property type="entry name" value="ATP synthase, F0 complex, subunit A"/>
    <property type="match status" value="1"/>
</dbReference>
<dbReference type="PRINTS" id="PR00123">
    <property type="entry name" value="ATPASEA"/>
</dbReference>
<keyword evidence="7 12" id="KW-1133">Transmembrane helix</keyword>
<keyword evidence="9 12" id="KW-0472">Membrane</keyword>
<dbReference type="NCBIfam" id="TIGR01131">
    <property type="entry name" value="ATP_synt_6_or_A"/>
    <property type="match status" value="1"/>
</dbReference>
<keyword evidence="13" id="KW-0496">Mitochondrion</keyword>
<dbReference type="GeneID" id="18990570"/>
<dbReference type="Pfam" id="PF00119">
    <property type="entry name" value="ATP-synt_A"/>
    <property type="match status" value="1"/>
</dbReference>
<feature type="transmembrane region" description="Helical" evidence="12">
    <location>
        <begin position="76"/>
        <end position="100"/>
    </location>
</feature>
<dbReference type="SUPFAM" id="SSF81336">
    <property type="entry name" value="F1F0 ATP synthase subunit A"/>
    <property type="match status" value="1"/>
</dbReference>
<evidence type="ECO:0000256" key="9">
    <source>
        <dbReference type="ARBA" id="ARBA00023136"/>
    </source>
</evidence>
<evidence type="ECO:0000313" key="13">
    <source>
        <dbReference type="EMBL" id="AGL34581.1"/>
    </source>
</evidence>
<dbReference type="InterPro" id="IPR000568">
    <property type="entry name" value="ATP_synth_F0_asu"/>
</dbReference>
<evidence type="ECO:0000256" key="4">
    <source>
        <dbReference type="ARBA" id="ARBA00022547"/>
    </source>
</evidence>
<gene>
    <name evidence="13" type="primary">ATP6</name>
</gene>
<geneLocation type="mitochondrion" evidence="13"/>
<evidence type="ECO:0000256" key="1">
    <source>
        <dbReference type="ARBA" id="ARBA00004141"/>
    </source>
</evidence>
<comment type="similarity">
    <text evidence="2">Belongs to the ATPase A chain family.</text>
</comment>
<dbReference type="RefSeq" id="YP_009024125.1">
    <property type="nucleotide sequence ID" value="NC_023925.1"/>
</dbReference>
<dbReference type="PANTHER" id="PTHR11410">
    <property type="entry name" value="ATP SYNTHASE SUBUNIT A"/>
    <property type="match status" value="1"/>
</dbReference>
<dbReference type="InterPro" id="IPR045083">
    <property type="entry name" value="ATP_synth_F0_asu_bact/mt"/>
</dbReference>
<evidence type="ECO:0000256" key="7">
    <source>
        <dbReference type="ARBA" id="ARBA00022989"/>
    </source>
</evidence>
<dbReference type="CTD" id="4508"/>
<feature type="transmembrane region" description="Helical" evidence="12">
    <location>
        <begin position="106"/>
        <end position="127"/>
    </location>
</feature>
<dbReference type="GO" id="GO:0046933">
    <property type="term" value="F:proton-transporting ATP synthase activity, rotational mechanism"/>
    <property type="evidence" value="ECO:0007669"/>
    <property type="project" value="TreeGrafter"/>
</dbReference>
<dbReference type="PROSITE" id="PS00449">
    <property type="entry name" value="ATPASE_A"/>
    <property type="match status" value="1"/>
</dbReference>
<evidence type="ECO:0000256" key="12">
    <source>
        <dbReference type="SAM" id="Phobius"/>
    </source>
</evidence>
<dbReference type="AlphaFoldDB" id="X2C8Q0"/>
<keyword evidence="8" id="KW-0406">Ion transport</keyword>
<reference evidence="13" key="1">
    <citation type="submission" date="2013-02" db="EMBL/GenBank/DDBJ databases">
        <title>A Comparative Analysis of five New Leeches Mitochondrial Genomes in Arhynchobdellida (Annelida, Hirudinea) and Its Taxonomic Position.</title>
        <authorList>
            <person name="Nie J."/>
            <person name="Xu Y."/>
        </authorList>
    </citation>
    <scope>NUCLEOTIDE SEQUENCE</scope>
</reference>
<evidence type="ECO:0000256" key="11">
    <source>
        <dbReference type="RuleBase" id="RU004450"/>
    </source>
</evidence>
<evidence type="ECO:0000256" key="3">
    <source>
        <dbReference type="ARBA" id="ARBA00022448"/>
    </source>
</evidence>
<comment type="subcellular location">
    <subcellularLocation>
        <location evidence="1">Membrane</location>
        <topology evidence="1">Multi-pass membrane protein</topology>
    </subcellularLocation>
    <subcellularLocation>
        <location evidence="11">Mitochondrion inner membrane</location>
        <topology evidence="11">Multi-pass membrane protein</topology>
    </subcellularLocation>
</comment>
<dbReference type="GO" id="GO:0045259">
    <property type="term" value="C:proton-transporting ATP synthase complex"/>
    <property type="evidence" value="ECO:0007669"/>
    <property type="project" value="UniProtKB-KW"/>
</dbReference>
<keyword evidence="4" id="KW-0138">CF(0)</keyword>
<evidence type="ECO:0000256" key="10">
    <source>
        <dbReference type="ARBA" id="ARBA00023310"/>
    </source>
</evidence>
<feature type="transmembrane region" description="Helical" evidence="12">
    <location>
        <begin position="23"/>
        <end position="46"/>
    </location>
</feature>
<dbReference type="PANTHER" id="PTHR11410:SF0">
    <property type="entry name" value="ATP SYNTHASE SUBUNIT A"/>
    <property type="match status" value="1"/>
</dbReference>
<dbReference type="GO" id="GO:0005743">
    <property type="term" value="C:mitochondrial inner membrane"/>
    <property type="evidence" value="ECO:0007669"/>
    <property type="project" value="UniProtKB-SubCell"/>
</dbReference>
<keyword evidence="5 12" id="KW-0812">Transmembrane</keyword>
<sequence length="243" mass="28333">MFFDVFSIFDIYELNSMMNNKRMVIVLVMLLPMLVIILIMSALWMFKGMNWNLNKSFMKFMNDQCMRTKSYLIKSYSIIIISLFLTLLSVNMTGLISFTFSMSSQLIFTLSIALPMWLSLILSSFMYNKMAFMAHLLPDGAPLWLNPFLVLIETISIMVRPLTLSFRLAANMTAGHVVLCLMTSYLCIFMNCFNIQHLVLLTMSMVYVLFEVGICMIQGYIFQLLFFFYKSDFFQTLSEKNYI</sequence>
<name>X2C8Q0_HIRMN</name>
<dbReference type="EMBL" id="KC688268">
    <property type="protein sequence ID" value="AGL34581.1"/>
    <property type="molecule type" value="Genomic_DNA"/>
</dbReference>
<keyword evidence="10" id="KW-0066">ATP synthesis</keyword>
<dbReference type="InterPro" id="IPR035908">
    <property type="entry name" value="F0_ATP_A_sf"/>
</dbReference>
<organism evidence="13">
    <name type="scientific">Hirudinaria manillensis</name>
    <name type="common">Asian medical leech</name>
    <name type="synonym">Poecilobdella manillensis</name>
    <dbReference type="NCBI Taxonomy" id="1348078"/>
    <lineage>
        <taxon>Eukaryota</taxon>
        <taxon>Metazoa</taxon>
        <taxon>Spiralia</taxon>
        <taxon>Lophotrochozoa</taxon>
        <taxon>Annelida</taxon>
        <taxon>Clitellata</taxon>
        <taxon>Hirudinea</taxon>
        <taxon>Hirudinida</taxon>
        <taxon>Hirudiniformes</taxon>
        <taxon>Hirudinidae</taxon>
        <taxon>Hirudinaria</taxon>
    </lineage>
</organism>
<dbReference type="InterPro" id="IPR023011">
    <property type="entry name" value="ATP_synth_F0_asu_AS"/>
</dbReference>
<evidence type="ECO:0000256" key="6">
    <source>
        <dbReference type="ARBA" id="ARBA00022781"/>
    </source>
</evidence>
<evidence type="ECO:0000256" key="5">
    <source>
        <dbReference type="ARBA" id="ARBA00022692"/>
    </source>
</evidence>
<evidence type="ECO:0000256" key="2">
    <source>
        <dbReference type="ARBA" id="ARBA00006810"/>
    </source>
</evidence>
<feature type="transmembrane region" description="Helical" evidence="12">
    <location>
        <begin position="148"/>
        <end position="168"/>
    </location>
</feature>
<evidence type="ECO:0000256" key="8">
    <source>
        <dbReference type="ARBA" id="ARBA00023065"/>
    </source>
</evidence>
<accession>X2C8Q0</accession>
<protein>
    <recommendedName>
        <fullName evidence="11">ATP synthase subunit a</fullName>
    </recommendedName>
</protein>
<proteinExistence type="inferred from homology"/>
<keyword evidence="6" id="KW-0375">Hydrogen ion transport</keyword>
<feature type="transmembrane region" description="Helical" evidence="12">
    <location>
        <begin position="205"/>
        <end position="229"/>
    </location>
</feature>
<keyword evidence="3" id="KW-0813">Transport</keyword>